<feature type="transmembrane region" description="Helical" evidence="2">
    <location>
        <begin position="20"/>
        <end position="44"/>
    </location>
</feature>
<feature type="region of interest" description="Disordered" evidence="1">
    <location>
        <begin position="326"/>
        <end position="359"/>
    </location>
</feature>
<keyword evidence="2 3" id="KW-0812">Transmembrane</keyword>
<dbReference type="InterPro" id="IPR013083">
    <property type="entry name" value="Znf_RING/FYVE/PHD"/>
</dbReference>
<evidence type="ECO:0000256" key="2">
    <source>
        <dbReference type="SAM" id="Phobius"/>
    </source>
</evidence>
<feature type="transmembrane region" description="Helical" evidence="2">
    <location>
        <begin position="51"/>
        <end position="70"/>
    </location>
</feature>
<sequence length="411" mass="46451">MGVEILRSTVSWCLLSDVVIRMVHIIGLLSRGIALIMLVTYSVLEVPDLEVPLALITGAIIFQVLFASFSNSLRCPWIILRFLFIDIWIGLLLFQIFLRISSESKYYREISRDHFSWETSAQFHGNLTSIAEKLQQIPSWWVVFWPCWFWCGVIFSFSTVFCVLGVTDRMLAVFGVFLGCLSASIFIACLDLADFLNDSVYLKDNRYAVSYHTNEHNSRIRLWHICVICTQTMITVISAVISQGIVEESDESFPSIRLSDDHFISTNIKQFKKMISPYKLGSEVVLTRIGTGVFHKVETHSGRIPSPRDADSKELVNCEAISANTTSTVNSPQSDRSLSPTLIHTPKSNKGLTEESKSTHIPHEDHFEQVCIICCDNNSDSVFLPCGHGGLCNNCALREFYRVSLVRKKTK</sequence>
<accession>A0A9D5HVC2</accession>
<feature type="transmembrane region" description="Helical" evidence="2">
    <location>
        <begin position="142"/>
        <end position="166"/>
    </location>
</feature>
<reference evidence="3" key="1">
    <citation type="submission" date="2022-10" db="EMBL/GenBank/DDBJ databases">
        <title>Adaptive evolution leads to modifications in subtelomeric GC content in a zoonotic Cryptosporidium species.</title>
        <authorList>
            <person name="Li J."/>
            <person name="Feng Y."/>
            <person name="Xiao L."/>
        </authorList>
    </citation>
    <scope>NUCLEOTIDE SEQUENCE</scope>
    <source>
        <strain evidence="3">33844</strain>
    </source>
</reference>
<feature type="transmembrane region" description="Helical" evidence="2">
    <location>
        <begin position="76"/>
        <end position="98"/>
    </location>
</feature>
<gene>
    <name evidence="3" type="ORF">OJ253_1328</name>
</gene>
<protein>
    <submittedName>
        <fullName evidence="3">Transmembrane domain-containing protein</fullName>
    </submittedName>
</protein>
<dbReference type="AlphaFoldDB" id="A0A9D5HVC2"/>
<dbReference type="OrthoDB" id="3045089at2759"/>
<keyword evidence="2" id="KW-1133">Transmembrane helix</keyword>
<feature type="transmembrane region" description="Helical" evidence="2">
    <location>
        <begin position="222"/>
        <end position="246"/>
    </location>
</feature>
<dbReference type="Gene3D" id="3.30.40.10">
    <property type="entry name" value="Zinc/RING finger domain, C3HC4 (zinc finger)"/>
    <property type="match status" value="1"/>
</dbReference>
<name>A0A9D5HVC2_9CRYT</name>
<feature type="transmembrane region" description="Helical" evidence="2">
    <location>
        <begin position="172"/>
        <end position="193"/>
    </location>
</feature>
<proteinExistence type="predicted"/>
<evidence type="ECO:0000313" key="3">
    <source>
        <dbReference type="EMBL" id="KAJ1610090.1"/>
    </source>
</evidence>
<dbReference type="Pfam" id="PF13920">
    <property type="entry name" value="zf-C3HC4_3"/>
    <property type="match status" value="1"/>
</dbReference>
<keyword evidence="2" id="KW-0472">Membrane</keyword>
<dbReference type="Proteomes" id="UP001067231">
    <property type="component" value="Unassembled WGS sequence"/>
</dbReference>
<comment type="caution">
    <text evidence="3">The sequence shown here is derived from an EMBL/GenBank/DDBJ whole genome shotgun (WGS) entry which is preliminary data.</text>
</comment>
<dbReference type="EMBL" id="JAPCXC010000027">
    <property type="protein sequence ID" value="KAJ1610090.1"/>
    <property type="molecule type" value="Genomic_DNA"/>
</dbReference>
<evidence type="ECO:0000256" key="1">
    <source>
        <dbReference type="SAM" id="MobiDB-lite"/>
    </source>
</evidence>
<organism evidence="3">
    <name type="scientific">Cryptosporidium canis</name>
    <dbReference type="NCBI Taxonomy" id="195482"/>
    <lineage>
        <taxon>Eukaryota</taxon>
        <taxon>Sar</taxon>
        <taxon>Alveolata</taxon>
        <taxon>Apicomplexa</taxon>
        <taxon>Conoidasida</taxon>
        <taxon>Coccidia</taxon>
        <taxon>Eucoccidiorida</taxon>
        <taxon>Eimeriorina</taxon>
        <taxon>Cryptosporidiidae</taxon>
        <taxon>Cryptosporidium</taxon>
    </lineage>
</organism>
<feature type="compositionally biased region" description="Polar residues" evidence="1">
    <location>
        <begin position="326"/>
        <end position="351"/>
    </location>
</feature>